<reference evidence="1" key="2">
    <citation type="journal article" date="2015" name="Fish Shellfish Immunol.">
        <title>Early steps in the European eel (Anguilla anguilla)-Vibrio vulnificus interaction in the gills: Role of the RtxA13 toxin.</title>
        <authorList>
            <person name="Callol A."/>
            <person name="Pajuelo D."/>
            <person name="Ebbesson L."/>
            <person name="Teles M."/>
            <person name="MacKenzie S."/>
            <person name="Amaro C."/>
        </authorList>
    </citation>
    <scope>NUCLEOTIDE SEQUENCE</scope>
</reference>
<dbReference type="AlphaFoldDB" id="A0A0E9PS49"/>
<reference evidence="1" key="1">
    <citation type="submission" date="2014-11" db="EMBL/GenBank/DDBJ databases">
        <authorList>
            <person name="Amaro Gonzalez C."/>
        </authorList>
    </citation>
    <scope>NUCLEOTIDE SEQUENCE</scope>
</reference>
<organism evidence="1">
    <name type="scientific">Anguilla anguilla</name>
    <name type="common">European freshwater eel</name>
    <name type="synonym">Muraena anguilla</name>
    <dbReference type="NCBI Taxonomy" id="7936"/>
    <lineage>
        <taxon>Eukaryota</taxon>
        <taxon>Metazoa</taxon>
        <taxon>Chordata</taxon>
        <taxon>Craniata</taxon>
        <taxon>Vertebrata</taxon>
        <taxon>Euteleostomi</taxon>
        <taxon>Actinopterygii</taxon>
        <taxon>Neopterygii</taxon>
        <taxon>Teleostei</taxon>
        <taxon>Anguilliformes</taxon>
        <taxon>Anguillidae</taxon>
        <taxon>Anguilla</taxon>
    </lineage>
</organism>
<proteinExistence type="predicted"/>
<evidence type="ECO:0000313" key="1">
    <source>
        <dbReference type="EMBL" id="JAH07446.1"/>
    </source>
</evidence>
<dbReference type="EMBL" id="GBXM01101131">
    <property type="protein sequence ID" value="JAH07446.1"/>
    <property type="molecule type" value="Transcribed_RNA"/>
</dbReference>
<accession>A0A0E9PS49</accession>
<protein>
    <submittedName>
        <fullName evidence="1">Uncharacterized protein</fullName>
    </submittedName>
</protein>
<name>A0A0E9PS49_ANGAN</name>
<sequence>MLKVFSNNVRFIYCVSECKGQIQYYHIELMKLIIYFGWGVLFKQECRI</sequence>